<protein>
    <recommendedName>
        <fullName evidence="2">COP9 signalosome complex subunit 6</fullName>
    </recommendedName>
</protein>
<evidence type="ECO:0000256" key="1">
    <source>
        <dbReference type="ARBA" id="ARBA00010893"/>
    </source>
</evidence>
<dbReference type="SMART" id="SM00232">
    <property type="entry name" value="JAB_MPN"/>
    <property type="match status" value="1"/>
</dbReference>
<dbReference type="InParanoid" id="A0A409VCM1"/>
<dbReference type="CDD" id="cd08063">
    <property type="entry name" value="MPN_CSN6"/>
    <property type="match status" value="1"/>
</dbReference>
<dbReference type="Pfam" id="PF13012">
    <property type="entry name" value="MitMem_reg"/>
    <property type="match status" value="1"/>
</dbReference>
<dbReference type="GO" id="GO:0005737">
    <property type="term" value="C:cytoplasm"/>
    <property type="evidence" value="ECO:0007669"/>
    <property type="project" value="UniProtKB-SubCell"/>
</dbReference>
<keyword evidence="2" id="KW-0963">Cytoplasm</keyword>
<gene>
    <name evidence="5" type="ORF">CVT24_000499</name>
</gene>
<dbReference type="PANTHER" id="PTHR10540">
    <property type="entry name" value="EUKARYOTIC TRANSLATION INITIATION FACTOR 3 SUBUNIT F-RELATED"/>
    <property type="match status" value="1"/>
</dbReference>
<dbReference type="PANTHER" id="PTHR10540:SF8">
    <property type="entry name" value="COP9 SIGNALOSOME COMPLEX SUBUNIT 6"/>
    <property type="match status" value="1"/>
</dbReference>
<evidence type="ECO:0000313" key="6">
    <source>
        <dbReference type="Proteomes" id="UP000284842"/>
    </source>
</evidence>
<evidence type="ECO:0000256" key="3">
    <source>
        <dbReference type="SAM" id="MobiDB-lite"/>
    </source>
</evidence>
<evidence type="ECO:0000259" key="4">
    <source>
        <dbReference type="SMART" id="SM00232"/>
    </source>
</evidence>
<dbReference type="EMBL" id="NHTK01006137">
    <property type="protein sequence ID" value="PPQ62805.1"/>
    <property type="molecule type" value="Genomic_DNA"/>
</dbReference>
<dbReference type="InterPro" id="IPR033859">
    <property type="entry name" value="MPN_CSN6"/>
</dbReference>
<name>A0A409VCM1_9AGAR</name>
<dbReference type="GO" id="GO:0008237">
    <property type="term" value="F:metallopeptidase activity"/>
    <property type="evidence" value="ECO:0007669"/>
    <property type="project" value="InterPro"/>
</dbReference>
<comment type="caution">
    <text evidence="5">The sequence shown here is derived from an EMBL/GenBank/DDBJ whole genome shotgun (WGS) entry which is preliminary data.</text>
</comment>
<accession>A0A409VCM1</accession>
<evidence type="ECO:0000313" key="5">
    <source>
        <dbReference type="EMBL" id="PPQ62805.1"/>
    </source>
</evidence>
<dbReference type="OrthoDB" id="1378at2759"/>
<keyword evidence="6" id="KW-1185">Reference proteome</keyword>
<dbReference type="InterPro" id="IPR024969">
    <property type="entry name" value="EIF3F/CSN6-like_C"/>
</dbReference>
<sequence>MSAMDTDELSVVLPSTTTSGLSLSLHPLPILNISEHLTRLKLQKNTPNPFGKSHTFICRILVLIIESLAVLGALLGTQNGREVEIVNTFELAVTGEGQDKIDEEFFQSRREQYKQVFPSLEFIGWYTVTNKPTSRHIALHEQFTAFCSTPLLLILQPSLAMATSSDNNTQTLPLKAYEPTIELRDRKSRSVYIEVPYSVETGEAERIAVDWTAKGGGSGTSLESYLQSQRSAVKMLHERILVLIKYLTEVVAGQAKPDHATLRSLAALVASLPASENKHFREEFDTEYEDVQLTAFLSSLTKSTNILNDLVDKHVLLTSGRDNNPRRRMGGRQGAPTDWDRFH</sequence>
<feature type="region of interest" description="Disordered" evidence="3">
    <location>
        <begin position="319"/>
        <end position="343"/>
    </location>
</feature>
<dbReference type="AlphaFoldDB" id="A0A409VCM1"/>
<dbReference type="Gene3D" id="3.40.140.10">
    <property type="entry name" value="Cytidine Deaminase, domain 2"/>
    <property type="match status" value="1"/>
</dbReference>
<comment type="similarity">
    <text evidence="1 2">Belongs to the peptidase M67A family. CSN6 subfamily.</text>
</comment>
<evidence type="ECO:0000256" key="2">
    <source>
        <dbReference type="RuleBase" id="RU367006"/>
    </source>
</evidence>
<dbReference type="Pfam" id="PF01398">
    <property type="entry name" value="JAB"/>
    <property type="match status" value="1"/>
</dbReference>
<feature type="domain" description="JAB1/MPN/MOV34 metalloenzyme" evidence="4">
    <location>
        <begin position="22"/>
        <end position="182"/>
    </location>
</feature>
<dbReference type="STRING" id="181874.A0A409VCM1"/>
<dbReference type="GO" id="GO:0000338">
    <property type="term" value="P:protein deneddylation"/>
    <property type="evidence" value="ECO:0007669"/>
    <property type="project" value="InterPro"/>
</dbReference>
<comment type="subcellular location">
    <subcellularLocation>
        <location evidence="2">Cytoplasm</location>
    </subcellularLocation>
    <subcellularLocation>
        <location evidence="2">Nucleus</location>
    </subcellularLocation>
</comment>
<proteinExistence type="inferred from homology"/>
<dbReference type="InterPro" id="IPR000555">
    <property type="entry name" value="JAMM/MPN+_dom"/>
</dbReference>
<comment type="function">
    <text evidence="2">Component of the COP9 signalosome complex (CSN), a complex involved in various cellular and developmental processes.</text>
</comment>
<organism evidence="5 6">
    <name type="scientific">Panaeolus cyanescens</name>
    <dbReference type="NCBI Taxonomy" id="181874"/>
    <lineage>
        <taxon>Eukaryota</taxon>
        <taxon>Fungi</taxon>
        <taxon>Dikarya</taxon>
        <taxon>Basidiomycota</taxon>
        <taxon>Agaricomycotina</taxon>
        <taxon>Agaricomycetes</taxon>
        <taxon>Agaricomycetidae</taxon>
        <taxon>Agaricales</taxon>
        <taxon>Agaricineae</taxon>
        <taxon>Galeropsidaceae</taxon>
        <taxon>Panaeolus</taxon>
    </lineage>
</organism>
<keyword evidence="2" id="KW-0736">Signalosome</keyword>
<reference evidence="5 6" key="1">
    <citation type="journal article" date="2018" name="Evol. Lett.">
        <title>Horizontal gene cluster transfer increased hallucinogenic mushroom diversity.</title>
        <authorList>
            <person name="Reynolds H.T."/>
            <person name="Vijayakumar V."/>
            <person name="Gluck-Thaler E."/>
            <person name="Korotkin H.B."/>
            <person name="Matheny P.B."/>
            <person name="Slot J.C."/>
        </authorList>
    </citation>
    <scope>NUCLEOTIDE SEQUENCE [LARGE SCALE GENOMIC DNA]</scope>
    <source>
        <strain evidence="5 6">2629</strain>
    </source>
</reference>
<keyword evidence="2" id="KW-0539">Nucleus</keyword>
<dbReference type="Proteomes" id="UP000284842">
    <property type="component" value="Unassembled WGS sequence"/>
</dbReference>
<dbReference type="GO" id="GO:0008180">
    <property type="term" value="C:COP9 signalosome"/>
    <property type="evidence" value="ECO:0007669"/>
    <property type="project" value="UniProtKB-UniRule"/>
</dbReference>